<evidence type="ECO:0000256" key="2">
    <source>
        <dbReference type="ARBA" id="ARBA00022692"/>
    </source>
</evidence>
<feature type="transmembrane region" description="Helical" evidence="5">
    <location>
        <begin position="86"/>
        <end position="105"/>
    </location>
</feature>
<dbReference type="InterPro" id="IPR020846">
    <property type="entry name" value="MFS_dom"/>
</dbReference>
<evidence type="ECO:0000313" key="8">
    <source>
        <dbReference type="Proteomes" id="UP001147653"/>
    </source>
</evidence>
<feature type="transmembrane region" description="Helical" evidence="5">
    <location>
        <begin position="227"/>
        <end position="250"/>
    </location>
</feature>
<dbReference type="GO" id="GO:0005886">
    <property type="term" value="C:plasma membrane"/>
    <property type="evidence" value="ECO:0007669"/>
    <property type="project" value="UniProtKB-SubCell"/>
</dbReference>
<keyword evidence="8" id="KW-1185">Reference proteome</keyword>
<feature type="transmembrane region" description="Helical" evidence="5">
    <location>
        <begin position="18"/>
        <end position="39"/>
    </location>
</feature>
<protein>
    <submittedName>
        <fullName evidence="7">MFS transporter</fullName>
    </submittedName>
</protein>
<comment type="caution">
    <text evidence="7">The sequence shown here is derived from an EMBL/GenBank/DDBJ whole genome shotgun (WGS) entry which is preliminary data.</text>
</comment>
<gene>
    <name evidence="7" type="ORF">OJ997_17495</name>
</gene>
<evidence type="ECO:0000256" key="5">
    <source>
        <dbReference type="SAM" id="Phobius"/>
    </source>
</evidence>
<feature type="transmembrane region" description="Helical" evidence="5">
    <location>
        <begin position="378"/>
        <end position="396"/>
    </location>
</feature>
<feature type="transmembrane region" description="Helical" evidence="5">
    <location>
        <begin position="177"/>
        <end position="196"/>
    </location>
</feature>
<dbReference type="Pfam" id="PF07690">
    <property type="entry name" value="MFS_1"/>
    <property type="match status" value="1"/>
</dbReference>
<feature type="transmembrane region" description="Helical" evidence="5">
    <location>
        <begin position="111"/>
        <end position="130"/>
    </location>
</feature>
<dbReference type="GO" id="GO:0022857">
    <property type="term" value="F:transmembrane transporter activity"/>
    <property type="evidence" value="ECO:0007669"/>
    <property type="project" value="InterPro"/>
</dbReference>
<dbReference type="AlphaFoldDB" id="A0A9X3S8F1"/>
<dbReference type="Proteomes" id="UP001147653">
    <property type="component" value="Unassembled WGS sequence"/>
</dbReference>
<evidence type="ECO:0000256" key="4">
    <source>
        <dbReference type="ARBA" id="ARBA00023136"/>
    </source>
</evidence>
<dbReference type="RefSeq" id="WP_270026464.1">
    <property type="nucleotide sequence ID" value="NZ_JAPDDP010000030.1"/>
</dbReference>
<dbReference type="InterPro" id="IPR011701">
    <property type="entry name" value="MFS"/>
</dbReference>
<proteinExistence type="predicted"/>
<feature type="transmembrane region" description="Helical" evidence="5">
    <location>
        <begin position="256"/>
        <end position="279"/>
    </location>
</feature>
<organism evidence="7 8">
    <name type="scientific">Solirubrobacter phytolaccae</name>
    <dbReference type="NCBI Taxonomy" id="1404360"/>
    <lineage>
        <taxon>Bacteria</taxon>
        <taxon>Bacillati</taxon>
        <taxon>Actinomycetota</taxon>
        <taxon>Thermoleophilia</taxon>
        <taxon>Solirubrobacterales</taxon>
        <taxon>Solirubrobacteraceae</taxon>
        <taxon>Solirubrobacter</taxon>
    </lineage>
</organism>
<dbReference type="Gene3D" id="1.20.1250.20">
    <property type="entry name" value="MFS general substrate transporter like domains"/>
    <property type="match status" value="1"/>
</dbReference>
<keyword evidence="3 5" id="KW-1133">Transmembrane helix</keyword>
<dbReference type="SUPFAM" id="SSF103473">
    <property type="entry name" value="MFS general substrate transporter"/>
    <property type="match status" value="1"/>
</dbReference>
<dbReference type="InterPro" id="IPR036259">
    <property type="entry name" value="MFS_trans_sf"/>
</dbReference>
<feature type="transmembrane region" description="Helical" evidence="5">
    <location>
        <begin position="151"/>
        <end position="171"/>
    </location>
</feature>
<feature type="transmembrane region" description="Helical" evidence="5">
    <location>
        <begin position="352"/>
        <end position="372"/>
    </location>
</feature>
<dbReference type="PANTHER" id="PTHR23528:SF1">
    <property type="entry name" value="MAJOR FACILITATOR SUPERFAMILY (MFS) PROFILE DOMAIN-CONTAINING PROTEIN"/>
    <property type="match status" value="1"/>
</dbReference>
<reference evidence="7" key="1">
    <citation type="submission" date="2022-10" db="EMBL/GenBank/DDBJ databases">
        <title>The WGS of Solirubrobacter phytolaccae KCTC 29190.</title>
        <authorList>
            <person name="Jiang Z."/>
        </authorList>
    </citation>
    <scope>NUCLEOTIDE SEQUENCE</scope>
    <source>
        <strain evidence="7">KCTC 29190</strain>
    </source>
</reference>
<evidence type="ECO:0000256" key="3">
    <source>
        <dbReference type="ARBA" id="ARBA00022989"/>
    </source>
</evidence>
<feature type="transmembrane region" description="Helical" evidence="5">
    <location>
        <begin position="51"/>
        <end position="74"/>
    </location>
</feature>
<keyword evidence="4 5" id="KW-0472">Membrane</keyword>
<accession>A0A9X3S8F1</accession>
<feature type="transmembrane region" description="Helical" evidence="5">
    <location>
        <begin position="291"/>
        <end position="309"/>
    </location>
</feature>
<evidence type="ECO:0000256" key="1">
    <source>
        <dbReference type="ARBA" id="ARBA00004651"/>
    </source>
</evidence>
<evidence type="ECO:0000313" key="7">
    <source>
        <dbReference type="EMBL" id="MDA0182104.1"/>
    </source>
</evidence>
<dbReference type="PROSITE" id="PS50850">
    <property type="entry name" value="MFS"/>
    <property type="match status" value="1"/>
</dbReference>
<sequence>MTAQAGARSLRRSEKRAVALLGIPTLALALTSTIVTTYTPVVAREFVESSAVIGMIIGLEGLVALWLPLVVGVWSDRLDTRFGGRLPFLLAATPMVIGGLVAMAIMGSVAVLAVAAFVFFAGYFIAYEPYRALYPDAVGEEVAGRAQATQAVWRGAGTGIALGGGGLLLAWGQAAPFIAGAIIYALCIGVFSFVLIRRGVPRRPRNDQHAGMKEVFAIVRGDSKLKAFLVANALWELSLAALKTFVVLYVTVEMGFSQSASSGIIGGVAVLVLFAAMASGPLADRFGSSTVLRWALPIHGLGFLVPLIFPQTWVVSLAVPFIALGGGVIMALPYAVLIPLMPDNERGALTGYYSVSRGMGIWLGPLLAGIAVSVAGSYQAVWGVCAAATLLSLWPLRRL</sequence>
<keyword evidence="2 5" id="KW-0812">Transmembrane</keyword>
<dbReference type="PANTHER" id="PTHR23528">
    <property type="match status" value="1"/>
</dbReference>
<evidence type="ECO:0000259" key="6">
    <source>
        <dbReference type="PROSITE" id="PS50850"/>
    </source>
</evidence>
<feature type="transmembrane region" description="Helical" evidence="5">
    <location>
        <begin position="315"/>
        <end position="340"/>
    </location>
</feature>
<name>A0A9X3S8F1_9ACTN</name>
<comment type="subcellular location">
    <subcellularLocation>
        <location evidence="1">Cell membrane</location>
        <topology evidence="1">Multi-pass membrane protein</topology>
    </subcellularLocation>
</comment>
<feature type="domain" description="Major facilitator superfamily (MFS) profile" evidence="6">
    <location>
        <begin position="224"/>
        <end position="399"/>
    </location>
</feature>
<dbReference type="EMBL" id="JAPDDP010000030">
    <property type="protein sequence ID" value="MDA0182104.1"/>
    <property type="molecule type" value="Genomic_DNA"/>
</dbReference>